<dbReference type="EMBL" id="MU273479">
    <property type="protein sequence ID" value="KAI0035838.1"/>
    <property type="molecule type" value="Genomic_DNA"/>
</dbReference>
<dbReference type="Proteomes" id="UP000814128">
    <property type="component" value="Unassembled WGS sequence"/>
</dbReference>
<organism evidence="1 2">
    <name type="scientific">Vararia minispora EC-137</name>
    <dbReference type="NCBI Taxonomy" id="1314806"/>
    <lineage>
        <taxon>Eukaryota</taxon>
        <taxon>Fungi</taxon>
        <taxon>Dikarya</taxon>
        <taxon>Basidiomycota</taxon>
        <taxon>Agaricomycotina</taxon>
        <taxon>Agaricomycetes</taxon>
        <taxon>Russulales</taxon>
        <taxon>Lachnocladiaceae</taxon>
        <taxon>Vararia</taxon>
    </lineage>
</organism>
<name>A0ACB8QVW6_9AGAM</name>
<evidence type="ECO:0000313" key="2">
    <source>
        <dbReference type="Proteomes" id="UP000814128"/>
    </source>
</evidence>
<gene>
    <name evidence="1" type="ORF">K488DRAFT_68153</name>
</gene>
<protein>
    <submittedName>
        <fullName evidence="1">Fungal-specific transcription factor domain-containing protein</fullName>
    </submittedName>
</protein>
<comment type="caution">
    <text evidence="1">The sequence shown here is derived from an EMBL/GenBank/DDBJ whole genome shotgun (WGS) entry which is preliminary data.</text>
</comment>
<reference evidence="1" key="1">
    <citation type="submission" date="2021-02" db="EMBL/GenBank/DDBJ databases">
        <authorList>
            <consortium name="DOE Joint Genome Institute"/>
            <person name="Ahrendt S."/>
            <person name="Looney B.P."/>
            <person name="Miyauchi S."/>
            <person name="Morin E."/>
            <person name="Drula E."/>
            <person name="Courty P.E."/>
            <person name="Chicoki N."/>
            <person name="Fauchery L."/>
            <person name="Kohler A."/>
            <person name="Kuo A."/>
            <person name="Labutti K."/>
            <person name="Pangilinan J."/>
            <person name="Lipzen A."/>
            <person name="Riley R."/>
            <person name="Andreopoulos W."/>
            <person name="He G."/>
            <person name="Johnson J."/>
            <person name="Barry K.W."/>
            <person name="Grigoriev I.V."/>
            <person name="Nagy L."/>
            <person name="Hibbett D."/>
            <person name="Henrissat B."/>
            <person name="Matheny P.B."/>
            <person name="Labbe J."/>
            <person name="Martin F."/>
        </authorList>
    </citation>
    <scope>NUCLEOTIDE SEQUENCE</scope>
    <source>
        <strain evidence="1">EC-137</strain>
    </source>
</reference>
<evidence type="ECO:0000313" key="1">
    <source>
        <dbReference type="EMBL" id="KAI0035838.1"/>
    </source>
</evidence>
<proteinExistence type="predicted"/>
<sequence length="818" mass="89813">MSSAEDESPFGRSRKARDPKKRRVARACDICRRRKGDGEQGPGRKCANCAVANLECSYVQAMKKYPEGYVEALEHKLEKFEALIKRLHPTEDFTREIGIPLTRDNWMLEGVLGDPEAVTIPGAYRGGTASTEPSSDELDELDDKLEILAKDMTRLHVGAFRGKSSGAAIVQATLEIRQEVSGIGNRFPTFMQIKRPEYWEIREVGLSSPLGNMFPSDSQVVFDRPASTYKFPEPDLLWTLVEAYFVHINCIQPILHKPTFVKHIRDNLHLHDEAFGGVLLMVCAVGSRVADDRRVLSGNGHGDGSWHSAGWTWFTQVNLTQKTLLSNSRLYDLQLYCLATIYLLGTSLTHTGWNLCGIGIRLAQDIGAHRKNVYNDKPTVEDELYKRAFWMTRSSFDLGLPCDCDDEYWEPSDPELAFQQPAGKPSRVAYFIQSIKLIRILGSTLNWFSMELVGHGHELVFLELAGSKGSYPTLIRSCETGRKLYQTIIPVMVAGVMLLLGVWHIKRSGLSVNQEKENEDTESRWQSAGRLWDVLSSLASVAIEQPPQTISKRSRVQTGDTDTDDYLSLAGSATAYASSSTTAYNSSPSSAPSSSPPVPLAPISSDPDPYAHAIHSAAAAAYAPSTNLVYEAMPPPPLILADGLPTNESIWSMSDHAFANTFTTDVMGAQHTTNLYAAAGPSTATDASTSGYYRHAAPTSGTPILAYDPYDDISAQEASVGRRDVFGTDFNQGIQATHPSYRGVPAPARIPPVNPPSHPPATDWRERTMTSGSLADAVPPEHSPSFASLKWYARTHGLISEGLEVDKQSRTSAGDPES</sequence>
<accession>A0ACB8QVW6</accession>
<reference evidence="1" key="2">
    <citation type="journal article" date="2022" name="New Phytol.">
        <title>Evolutionary transition to the ectomycorrhizal habit in the genomes of a hyperdiverse lineage of mushroom-forming fungi.</title>
        <authorList>
            <person name="Looney B."/>
            <person name="Miyauchi S."/>
            <person name="Morin E."/>
            <person name="Drula E."/>
            <person name="Courty P.E."/>
            <person name="Kohler A."/>
            <person name="Kuo A."/>
            <person name="LaButti K."/>
            <person name="Pangilinan J."/>
            <person name="Lipzen A."/>
            <person name="Riley R."/>
            <person name="Andreopoulos W."/>
            <person name="He G."/>
            <person name="Johnson J."/>
            <person name="Nolan M."/>
            <person name="Tritt A."/>
            <person name="Barry K.W."/>
            <person name="Grigoriev I.V."/>
            <person name="Nagy L.G."/>
            <person name="Hibbett D."/>
            <person name="Henrissat B."/>
            <person name="Matheny P.B."/>
            <person name="Labbe J."/>
            <person name="Martin F.M."/>
        </authorList>
    </citation>
    <scope>NUCLEOTIDE SEQUENCE</scope>
    <source>
        <strain evidence="1">EC-137</strain>
    </source>
</reference>
<keyword evidence="2" id="KW-1185">Reference proteome</keyword>